<dbReference type="AlphaFoldDB" id="A0A8J8NMF6"/>
<dbReference type="GO" id="GO:0016787">
    <property type="term" value="F:hydrolase activity"/>
    <property type="evidence" value="ECO:0007669"/>
    <property type="project" value="UniProtKB-KW"/>
</dbReference>
<sequence length="379" mass="41439">MWLCEDGYIIIQKPMQVEAFFNQSSVNEVFALTLSSYKYIGDGGLIEELMHPLLQYQQYSTTFLEWWAFLFIQYFLNVPDQGSAILTHITNFFSLLAGLKEVSKHVVGLRSPVDTYYPPTYSTSTDKFGLLIHLHGFGSSGAYSGGSYLKLTQALPQGGYVLMLPNAIKNVQGTRYWKGTDACCDVMNMGVNDAKYIRSLIKKAVDTGRIDPNKVFISGHSNGAFMSYRFACEFSDLIAGIIPINGATFYDNGDCVSLYNSAAPRKMSILSVHSTADATILYAGGRILGATYPSLEGSIARWQANLGCTVTDLISSGESFTADSASHVAQVYVPVADSCPAGAHIEHWKVVDGVHGPGFTSAFRTKLVAWMDAHPKATE</sequence>
<dbReference type="PANTHER" id="PTHR43037">
    <property type="entry name" value="UNNAMED PRODUCT-RELATED"/>
    <property type="match status" value="1"/>
</dbReference>
<dbReference type="InterPro" id="IPR029058">
    <property type="entry name" value="AB_hydrolase_fold"/>
</dbReference>
<dbReference type="OrthoDB" id="432697at2759"/>
<keyword evidence="2" id="KW-0378">Hydrolase</keyword>
<evidence type="ECO:0000256" key="2">
    <source>
        <dbReference type="ARBA" id="ARBA00022801"/>
    </source>
</evidence>
<name>A0A8J8NMF6_HALGN</name>
<dbReference type="EMBL" id="RRYP01011775">
    <property type="protein sequence ID" value="TNV77518.1"/>
    <property type="molecule type" value="Genomic_DNA"/>
</dbReference>
<keyword evidence="1" id="KW-0732">Signal</keyword>
<dbReference type="SUPFAM" id="SSF53474">
    <property type="entry name" value="alpha/beta-Hydrolases"/>
    <property type="match status" value="1"/>
</dbReference>
<feature type="domain" description="Phospholipase/carboxylesterase/thioesterase" evidence="3">
    <location>
        <begin position="129"/>
        <end position="283"/>
    </location>
</feature>
<comment type="caution">
    <text evidence="4">The sequence shown here is derived from an EMBL/GenBank/DDBJ whole genome shotgun (WGS) entry which is preliminary data.</text>
</comment>
<evidence type="ECO:0000256" key="1">
    <source>
        <dbReference type="ARBA" id="ARBA00022729"/>
    </source>
</evidence>
<evidence type="ECO:0000259" key="3">
    <source>
        <dbReference type="Pfam" id="PF02230"/>
    </source>
</evidence>
<dbReference type="Pfam" id="PF02230">
    <property type="entry name" value="Abhydrolase_2"/>
    <property type="match status" value="1"/>
</dbReference>
<reference evidence="4" key="1">
    <citation type="submission" date="2019-06" db="EMBL/GenBank/DDBJ databases">
        <authorList>
            <person name="Zheng W."/>
        </authorList>
    </citation>
    <scope>NUCLEOTIDE SEQUENCE</scope>
    <source>
        <strain evidence="4">QDHG01</strain>
    </source>
</reference>
<protein>
    <recommendedName>
        <fullName evidence="3">Phospholipase/carboxylesterase/thioesterase domain-containing protein</fullName>
    </recommendedName>
</protein>
<dbReference type="InterPro" id="IPR003140">
    <property type="entry name" value="PLipase/COase/thioEstase"/>
</dbReference>
<accession>A0A8J8NMF6</accession>
<organism evidence="4 5">
    <name type="scientific">Halteria grandinella</name>
    <dbReference type="NCBI Taxonomy" id="5974"/>
    <lineage>
        <taxon>Eukaryota</taxon>
        <taxon>Sar</taxon>
        <taxon>Alveolata</taxon>
        <taxon>Ciliophora</taxon>
        <taxon>Intramacronucleata</taxon>
        <taxon>Spirotrichea</taxon>
        <taxon>Stichotrichia</taxon>
        <taxon>Sporadotrichida</taxon>
        <taxon>Halteriidae</taxon>
        <taxon>Halteria</taxon>
    </lineage>
</organism>
<dbReference type="InterPro" id="IPR050955">
    <property type="entry name" value="Plant_Biomass_Hydrol_Est"/>
</dbReference>
<dbReference type="Proteomes" id="UP000785679">
    <property type="component" value="Unassembled WGS sequence"/>
</dbReference>
<dbReference type="Gene3D" id="3.40.50.1820">
    <property type="entry name" value="alpha/beta hydrolase"/>
    <property type="match status" value="1"/>
</dbReference>
<keyword evidence="5" id="KW-1185">Reference proteome</keyword>
<evidence type="ECO:0000313" key="4">
    <source>
        <dbReference type="EMBL" id="TNV77518.1"/>
    </source>
</evidence>
<dbReference type="PANTHER" id="PTHR43037:SF5">
    <property type="entry name" value="FERULOYL ESTERASE"/>
    <property type="match status" value="1"/>
</dbReference>
<gene>
    <name evidence="4" type="ORF">FGO68_gene7780</name>
</gene>
<evidence type="ECO:0000313" key="5">
    <source>
        <dbReference type="Proteomes" id="UP000785679"/>
    </source>
</evidence>
<proteinExistence type="predicted"/>